<protein>
    <recommendedName>
        <fullName evidence="2 6">Malonyl CoA-acyl carrier protein transacylase</fullName>
        <ecNumber evidence="1 6">2.3.1.39</ecNumber>
    </recommendedName>
</protein>
<dbReference type="Pfam" id="PF00698">
    <property type="entry name" value="Acyl_transf_1"/>
    <property type="match status" value="1"/>
</dbReference>
<keyword evidence="9" id="KW-1185">Reference proteome</keyword>
<dbReference type="EMBL" id="JAGSOY010000021">
    <property type="protein sequence ID" value="MBU2711541.1"/>
    <property type="molecule type" value="Genomic_DNA"/>
</dbReference>
<organism evidence="8 9">
    <name type="scientific">Zooshikella harenae</name>
    <dbReference type="NCBI Taxonomy" id="2827238"/>
    <lineage>
        <taxon>Bacteria</taxon>
        <taxon>Pseudomonadati</taxon>
        <taxon>Pseudomonadota</taxon>
        <taxon>Gammaproteobacteria</taxon>
        <taxon>Oceanospirillales</taxon>
        <taxon>Zooshikellaceae</taxon>
        <taxon>Zooshikella</taxon>
    </lineage>
</organism>
<dbReference type="Proteomes" id="UP000690515">
    <property type="component" value="Unassembled WGS sequence"/>
</dbReference>
<sequence length="314" mass="33029">MSKIAFVFPGQGSQQVGMLQQLADQYPEINETLTEASDAISLDLRRLIFEGPADVLNQTENTQPALLASSVAIWRVWQALGGAKPIFMAGHSLGEYSALVCANSISLVDAVCLVKRRGQLMQAAVSEGQGAMAAVLGLDDDVVQQACDQVADAGLVSPVNFNSPGQVVIAGQAAAVDKAISEAEALGAKKVVKLSVSVPSHCALMKPAAEQLAEILSTIEIALPEIAVVQNVSGQVAETADIIRTQLIEQLYSPVQWVATVNTMLVAEVDTIIECGPGKVLSGLNKRIQRKLQVSSLETPDLMSKVLSSTSVAV</sequence>
<evidence type="ECO:0000256" key="1">
    <source>
        <dbReference type="ARBA" id="ARBA00013258"/>
    </source>
</evidence>
<evidence type="ECO:0000256" key="5">
    <source>
        <dbReference type="ARBA" id="ARBA00048462"/>
    </source>
</evidence>
<dbReference type="Gene3D" id="3.30.70.250">
    <property type="entry name" value="Malonyl-CoA ACP transacylase, ACP-binding"/>
    <property type="match status" value="1"/>
</dbReference>
<dbReference type="InterPro" id="IPR001227">
    <property type="entry name" value="Ac_transferase_dom_sf"/>
</dbReference>
<proteinExistence type="inferred from homology"/>
<dbReference type="RefSeq" id="WP_215819700.1">
    <property type="nucleotide sequence ID" value="NZ_JAGSOY010000021.1"/>
</dbReference>
<dbReference type="InterPro" id="IPR050858">
    <property type="entry name" value="Mal-CoA-ACP_Trans/PKS_FabD"/>
</dbReference>
<comment type="similarity">
    <text evidence="6">Belongs to the fabD family.</text>
</comment>
<evidence type="ECO:0000313" key="8">
    <source>
        <dbReference type="EMBL" id="MBU2711541.1"/>
    </source>
</evidence>
<dbReference type="PIRSF" id="PIRSF000446">
    <property type="entry name" value="Mct"/>
    <property type="match status" value="1"/>
</dbReference>
<dbReference type="SUPFAM" id="SSF52151">
    <property type="entry name" value="FabD/lysophospholipase-like"/>
    <property type="match status" value="1"/>
</dbReference>
<accession>A0ABS5ZE00</accession>
<dbReference type="InterPro" id="IPR016036">
    <property type="entry name" value="Malonyl_transacylase_ACP-bd"/>
</dbReference>
<dbReference type="PANTHER" id="PTHR42681">
    <property type="entry name" value="MALONYL-COA-ACYL CARRIER PROTEIN TRANSACYLASE, MITOCHONDRIAL"/>
    <property type="match status" value="1"/>
</dbReference>
<dbReference type="InterPro" id="IPR004410">
    <property type="entry name" value="Malonyl_CoA-ACP_transAc_FabD"/>
</dbReference>
<dbReference type="Gene3D" id="3.40.366.10">
    <property type="entry name" value="Malonyl-Coenzyme A Acyl Carrier Protein, domain 2"/>
    <property type="match status" value="1"/>
</dbReference>
<dbReference type="InterPro" id="IPR014043">
    <property type="entry name" value="Acyl_transferase_dom"/>
</dbReference>
<reference evidence="8 9" key="1">
    <citation type="submission" date="2021-04" db="EMBL/GenBank/DDBJ databases">
        <authorList>
            <person name="Pira H."/>
            <person name="Risdian C."/>
            <person name="Wink J."/>
        </authorList>
    </citation>
    <scope>NUCLEOTIDE SEQUENCE [LARGE SCALE GENOMIC DNA]</scope>
    <source>
        <strain evidence="8 9">WH53</strain>
    </source>
</reference>
<dbReference type="NCBIfam" id="TIGR00128">
    <property type="entry name" value="fabD"/>
    <property type="match status" value="1"/>
</dbReference>
<dbReference type="GO" id="GO:0004314">
    <property type="term" value="F:[acyl-carrier-protein] S-malonyltransferase activity"/>
    <property type="evidence" value="ECO:0007669"/>
    <property type="project" value="UniProtKB-EC"/>
</dbReference>
<dbReference type="EC" id="2.3.1.39" evidence="1 6"/>
<keyword evidence="4 6" id="KW-0012">Acyltransferase</keyword>
<comment type="catalytic activity">
    <reaction evidence="5 6">
        <text>holo-[ACP] + malonyl-CoA = malonyl-[ACP] + CoA</text>
        <dbReference type="Rhea" id="RHEA:41792"/>
        <dbReference type="Rhea" id="RHEA-COMP:9623"/>
        <dbReference type="Rhea" id="RHEA-COMP:9685"/>
        <dbReference type="ChEBI" id="CHEBI:57287"/>
        <dbReference type="ChEBI" id="CHEBI:57384"/>
        <dbReference type="ChEBI" id="CHEBI:64479"/>
        <dbReference type="ChEBI" id="CHEBI:78449"/>
        <dbReference type="EC" id="2.3.1.39"/>
    </reaction>
</comment>
<keyword evidence="3 6" id="KW-0808">Transferase</keyword>
<dbReference type="InterPro" id="IPR016035">
    <property type="entry name" value="Acyl_Trfase/lysoPLipase"/>
</dbReference>
<evidence type="ECO:0000256" key="4">
    <source>
        <dbReference type="ARBA" id="ARBA00023315"/>
    </source>
</evidence>
<gene>
    <name evidence="8" type="primary">fabD</name>
    <name evidence="8" type="ORF">KCG35_10760</name>
</gene>
<evidence type="ECO:0000259" key="7">
    <source>
        <dbReference type="SMART" id="SM00827"/>
    </source>
</evidence>
<dbReference type="SUPFAM" id="SSF55048">
    <property type="entry name" value="Probable ACP-binding domain of malonyl-CoA ACP transacylase"/>
    <property type="match status" value="1"/>
</dbReference>
<evidence type="ECO:0000256" key="2">
    <source>
        <dbReference type="ARBA" id="ARBA00018953"/>
    </source>
</evidence>
<dbReference type="PANTHER" id="PTHR42681:SF1">
    <property type="entry name" value="MALONYL-COA-ACYL CARRIER PROTEIN TRANSACYLASE, MITOCHONDRIAL"/>
    <property type="match status" value="1"/>
</dbReference>
<evidence type="ECO:0000313" key="9">
    <source>
        <dbReference type="Proteomes" id="UP000690515"/>
    </source>
</evidence>
<dbReference type="InterPro" id="IPR024925">
    <property type="entry name" value="Malonyl_CoA-ACP_transAc"/>
</dbReference>
<comment type="caution">
    <text evidence="8">The sequence shown here is derived from an EMBL/GenBank/DDBJ whole genome shotgun (WGS) entry which is preliminary data.</text>
</comment>
<feature type="domain" description="Malonyl-CoA:ACP transacylase (MAT)" evidence="7">
    <location>
        <begin position="7"/>
        <end position="312"/>
    </location>
</feature>
<dbReference type="SMART" id="SM00827">
    <property type="entry name" value="PKS_AT"/>
    <property type="match status" value="1"/>
</dbReference>
<evidence type="ECO:0000256" key="6">
    <source>
        <dbReference type="PIRNR" id="PIRNR000446"/>
    </source>
</evidence>
<name>A0ABS5ZE00_9GAMM</name>
<evidence type="ECO:0000256" key="3">
    <source>
        <dbReference type="ARBA" id="ARBA00022679"/>
    </source>
</evidence>